<organism evidence="1 2">
    <name type="scientific">Vitis vinifera</name>
    <name type="common">Grape</name>
    <dbReference type="NCBI Taxonomy" id="29760"/>
    <lineage>
        <taxon>Eukaryota</taxon>
        <taxon>Viridiplantae</taxon>
        <taxon>Streptophyta</taxon>
        <taxon>Embryophyta</taxon>
        <taxon>Tracheophyta</taxon>
        <taxon>Spermatophyta</taxon>
        <taxon>Magnoliopsida</taxon>
        <taxon>eudicotyledons</taxon>
        <taxon>Gunneridae</taxon>
        <taxon>Pentapetalae</taxon>
        <taxon>rosids</taxon>
        <taxon>Vitales</taxon>
        <taxon>Vitaceae</taxon>
        <taxon>Viteae</taxon>
        <taxon>Vitis</taxon>
    </lineage>
</organism>
<dbReference type="HOGENOM" id="CLU_2390477_0_0_1"/>
<dbReference type="eggNOG" id="KOG4178">
    <property type="taxonomic scope" value="Eukaryota"/>
</dbReference>
<dbReference type="STRING" id="29760.D7SYB7"/>
<name>D7SYB7_VITVI</name>
<dbReference type="InterPro" id="IPR029058">
    <property type="entry name" value="AB_hydrolase_fold"/>
</dbReference>
<accession>D7SYB7</accession>
<dbReference type="EMBL" id="FN595246">
    <property type="protein sequence ID" value="CBI22974.3"/>
    <property type="molecule type" value="Genomic_DNA"/>
</dbReference>
<reference evidence="2" key="1">
    <citation type="journal article" date="2007" name="Nature">
        <title>The grapevine genome sequence suggests ancestral hexaploidization in major angiosperm phyla.</title>
        <authorList>
            <consortium name="The French-Italian Public Consortium for Grapevine Genome Characterization."/>
            <person name="Jaillon O."/>
            <person name="Aury J.-M."/>
            <person name="Noel B."/>
            <person name="Policriti A."/>
            <person name="Clepet C."/>
            <person name="Casagrande A."/>
            <person name="Choisne N."/>
            <person name="Aubourg S."/>
            <person name="Vitulo N."/>
            <person name="Jubin C."/>
            <person name="Vezzi A."/>
            <person name="Legeai F."/>
            <person name="Hugueney P."/>
            <person name="Dasilva C."/>
            <person name="Horner D."/>
            <person name="Mica E."/>
            <person name="Jublot D."/>
            <person name="Poulain J."/>
            <person name="Bruyere C."/>
            <person name="Billault A."/>
            <person name="Segurens B."/>
            <person name="Gouyvenoux M."/>
            <person name="Ugarte E."/>
            <person name="Cattonaro F."/>
            <person name="Anthouard V."/>
            <person name="Vico V."/>
            <person name="Del Fabbro C."/>
            <person name="Alaux M."/>
            <person name="Di Gaspero G."/>
            <person name="Dumas V."/>
            <person name="Felice N."/>
            <person name="Paillard S."/>
            <person name="Juman I."/>
            <person name="Moroldo M."/>
            <person name="Scalabrin S."/>
            <person name="Canaguier A."/>
            <person name="Le Clainche I."/>
            <person name="Malacrida G."/>
            <person name="Durand E."/>
            <person name="Pesole G."/>
            <person name="Laucou V."/>
            <person name="Chatelet P."/>
            <person name="Merdinoglu D."/>
            <person name="Delledonne M."/>
            <person name="Pezzotti M."/>
            <person name="Lecharny A."/>
            <person name="Scarpelli C."/>
            <person name="Artiguenave F."/>
            <person name="Pe M.E."/>
            <person name="Valle G."/>
            <person name="Morgante M."/>
            <person name="Caboche M."/>
            <person name="Adam-Blondon A.-F."/>
            <person name="Weissenbach J."/>
            <person name="Quetier F."/>
            <person name="Wincker P."/>
        </authorList>
    </citation>
    <scope>NUCLEOTIDE SEQUENCE [LARGE SCALE GENOMIC DNA]</scope>
    <source>
        <strain evidence="2">cv. Pinot noir / PN40024</strain>
    </source>
</reference>
<evidence type="ECO:0000313" key="2">
    <source>
        <dbReference type="Proteomes" id="UP000009183"/>
    </source>
</evidence>
<dbReference type="InParanoid" id="D7SYB7"/>
<protein>
    <submittedName>
        <fullName evidence="1">Uncharacterized protein</fullName>
    </submittedName>
</protein>
<gene>
    <name evidence="1" type="ordered locus">VIT_05s0077g02030</name>
</gene>
<proteinExistence type="predicted"/>
<dbReference type="Proteomes" id="UP000009183">
    <property type="component" value="Chromosome 5"/>
</dbReference>
<keyword evidence="2" id="KW-1185">Reference proteome</keyword>
<dbReference type="Gene3D" id="3.40.50.1820">
    <property type="entry name" value="alpha/beta hydrolase"/>
    <property type="match status" value="1"/>
</dbReference>
<dbReference type="PaxDb" id="29760-VIT_05s0077g02030.t01"/>
<evidence type="ECO:0000313" key="1">
    <source>
        <dbReference type="EMBL" id="CBI22974.3"/>
    </source>
</evidence>
<sequence length="94" mass="10977">MVPYVRSCRTEGVLKFFLTKLPPGPLYLPKENPFGYEPGTPIPLPSWLSEEELNYYVSKFDKTGFLGGLNYYRIFDRSWEFNSTMVRESDHSTQ</sequence>
<dbReference type="AlphaFoldDB" id="D7SYB7"/>